<dbReference type="Pfam" id="PF06232">
    <property type="entry name" value="ATS3"/>
    <property type="match status" value="1"/>
</dbReference>
<name>A0A8B8PT58_9MYRT</name>
<keyword evidence="4" id="KW-1185">Reference proteome</keyword>
<dbReference type="PROSITE" id="PS50095">
    <property type="entry name" value="PLAT"/>
    <property type="match status" value="1"/>
</dbReference>
<dbReference type="InterPro" id="IPR010417">
    <property type="entry name" value="Embryo-specific_ATS3"/>
</dbReference>
<dbReference type="GeneID" id="115745935"/>
<feature type="domain" description="PLAT" evidence="3">
    <location>
        <begin position="82"/>
        <end position="208"/>
    </location>
</feature>
<dbReference type="KEGG" id="rarg:115745935"/>
<dbReference type="PANTHER" id="PTHR31718:SF47">
    <property type="entry name" value="OS06G0206401 PROTEIN"/>
    <property type="match status" value="1"/>
</dbReference>
<organism evidence="4 5">
    <name type="scientific">Rhodamnia argentea</name>
    <dbReference type="NCBI Taxonomy" id="178133"/>
    <lineage>
        <taxon>Eukaryota</taxon>
        <taxon>Viridiplantae</taxon>
        <taxon>Streptophyta</taxon>
        <taxon>Embryophyta</taxon>
        <taxon>Tracheophyta</taxon>
        <taxon>Spermatophyta</taxon>
        <taxon>Magnoliopsida</taxon>
        <taxon>eudicotyledons</taxon>
        <taxon>Gunneridae</taxon>
        <taxon>Pentapetalae</taxon>
        <taxon>rosids</taxon>
        <taxon>malvids</taxon>
        <taxon>Myrtales</taxon>
        <taxon>Myrtaceae</taxon>
        <taxon>Myrtoideae</taxon>
        <taxon>Myrteae</taxon>
        <taxon>Australasian group</taxon>
        <taxon>Rhodamnia</taxon>
    </lineage>
</organism>
<dbReference type="RefSeq" id="XP_030537433.2">
    <property type="nucleotide sequence ID" value="XM_030681573.2"/>
</dbReference>
<dbReference type="Proteomes" id="UP000827889">
    <property type="component" value="Chromosome 7"/>
</dbReference>
<gene>
    <name evidence="5" type="primary">LOC115745935</name>
</gene>
<protein>
    <submittedName>
        <fullName evidence="5">PLAT domain-containing protein 2-like</fullName>
    </submittedName>
</protein>
<evidence type="ECO:0000256" key="1">
    <source>
        <dbReference type="PROSITE-ProRule" id="PRU00152"/>
    </source>
</evidence>
<sequence length="237" mass="25698">MCPSKLSVVQMTTNQRTRYIDSHLPGGGTCIRLSCGFTCIEVALQVELPVLFTKMTTVRRLLSLVICSVVLSAATGETTNNCVYTIYVRTGSGIKAGTDSKISLILGDLSGRSVWVPDLESWGLMEPSHDYYERGNLDIFSVLGPCIGPPLCWLNLTSDGSGAHSGWYCDYVEVTSAGPRKPCGHTNFRVDQWLAIDVPPFKLTAVINGCEKDDAHPARRSKGGAPVMGNPRSIARE</sequence>
<evidence type="ECO:0000259" key="3">
    <source>
        <dbReference type="PROSITE" id="PS50095"/>
    </source>
</evidence>
<evidence type="ECO:0000313" key="4">
    <source>
        <dbReference type="Proteomes" id="UP000827889"/>
    </source>
</evidence>
<dbReference type="PANTHER" id="PTHR31718">
    <property type="entry name" value="PLAT DOMAIN-CONTAINING PROTEIN"/>
    <property type="match status" value="1"/>
</dbReference>
<reference evidence="5" key="1">
    <citation type="submission" date="2025-08" db="UniProtKB">
        <authorList>
            <consortium name="RefSeq"/>
        </authorList>
    </citation>
    <scope>IDENTIFICATION</scope>
    <source>
        <tissue evidence="5">Leaf</tissue>
    </source>
</reference>
<proteinExistence type="predicted"/>
<accession>A0A8B8PT58</accession>
<dbReference type="AlphaFoldDB" id="A0A8B8PT58"/>
<dbReference type="InterPro" id="IPR036392">
    <property type="entry name" value="PLAT/LH2_dom_sf"/>
</dbReference>
<feature type="region of interest" description="Disordered" evidence="2">
    <location>
        <begin position="214"/>
        <end position="237"/>
    </location>
</feature>
<evidence type="ECO:0000256" key="2">
    <source>
        <dbReference type="SAM" id="MobiDB-lite"/>
    </source>
</evidence>
<dbReference type="Gene3D" id="2.60.60.20">
    <property type="entry name" value="PLAT/LH2 domain"/>
    <property type="match status" value="1"/>
</dbReference>
<dbReference type="SUPFAM" id="SSF49723">
    <property type="entry name" value="Lipase/lipooxygenase domain (PLAT/LH2 domain)"/>
    <property type="match status" value="1"/>
</dbReference>
<dbReference type="InterPro" id="IPR001024">
    <property type="entry name" value="PLAT/LH2_dom"/>
</dbReference>
<evidence type="ECO:0000313" key="5">
    <source>
        <dbReference type="RefSeq" id="XP_030537433.2"/>
    </source>
</evidence>
<comment type="caution">
    <text evidence="1">Lacks conserved residue(s) required for the propagation of feature annotation.</text>
</comment>